<dbReference type="AlphaFoldDB" id="A0A372IJM0"/>
<dbReference type="SUPFAM" id="SSF81296">
    <property type="entry name" value="E set domains"/>
    <property type="match status" value="1"/>
</dbReference>
<sequence>MLQRWRSIHRLFFSLVLLTGLSVPAWASTTATITVGGSEQQINGAWDQGSLNLAFNGFVETIGYGEFSSPASIASAIAGKFSNDYAASGLCAHAVGSTITFQLQGSATFGQLTTSQPTSSFELFGASGWTGVGSSNLFITGLSLFQGPVQMGLVITGTNFGSSASSVTLNGVEMPLVSWGANSITAQVPAGATSGNIVVTVNGTGSNGIPFTVTGAFGCN</sequence>
<keyword evidence="1" id="KW-0732">Signal</keyword>
<accession>A0A372IJM0</accession>
<dbReference type="RefSeq" id="WP_117302786.1">
    <property type="nucleotide sequence ID" value="NZ_QVQT02000007.1"/>
</dbReference>
<dbReference type="InterPro" id="IPR002909">
    <property type="entry name" value="IPT_dom"/>
</dbReference>
<dbReference type="Proteomes" id="UP000264702">
    <property type="component" value="Unassembled WGS sequence"/>
</dbReference>
<dbReference type="Pfam" id="PF01833">
    <property type="entry name" value="TIG"/>
    <property type="match status" value="1"/>
</dbReference>
<keyword evidence="4" id="KW-1185">Reference proteome</keyword>
<dbReference type="EMBL" id="QVQT01000007">
    <property type="protein sequence ID" value="RFU15055.1"/>
    <property type="molecule type" value="Genomic_DNA"/>
</dbReference>
<gene>
    <name evidence="3" type="ORF">D0Y96_18085</name>
</gene>
<dbReference type="InterPro" id="IPR013783">
    <property type="entry name" value="Ig-like_fold"/>
</dbReference>
<organism evidence="3 4">
    <name type="scientific">Paracidobacterium acidisoli</name>
    <dbReference type="NCBI Taxonomy" id="2303751"/>
    <lineage>
        <taxon>Bacteria</taxon>
        <taxon>Pseudomonadati</taxon>
        <taxon>Acidobacteriota</taxon>
        <taxon>Terriglobia</taxon>
        <taxon>Terriglobales</taxon>
        <taxon>Acidobacteriaceae</taxon>
        <taxon>Paracidobacterium</taxon>
    </lineage>
</organism>
<evidence type="ECO:0000259" key="2">
    <source>
        <dbReference type="Pfam" id="PF01833"/>
    </source>
</evidence>
<evidence type="ECO:0000256" key="1">
    <source>
        <dbReference type="SAM" id="SignalP"/>
    </source>
</evidence>
<evidence type="ECO:0000313" key="3">
    <source>
        <dbReference type="EMBL" id="RFU15055.1"/>
    </source>
</evidence>
<evidence type="ECO:0000313" key="4">
    <source>
        <dbReference type="Proteomes" id="UP000264702"/>
    </source>
</evidence>
<feature type="signal peptide" evidence="1">
    <location>
        <begin position="1"/>
        <end position="27"/>
    </location>
</feature>
<dbReference type="InterPro" id="IPR014756">
    <property type="entry name" value="Ig_E-set"/>
</dbReference>
<name>A0A372IJM0_9BACT</name>
<proteinExistence type="predicted"/>
<reference evidence="3 4" key="1">
    <citation type="submission" date="2018-08" db="EMBL/GenBank/DDBJ databases">
        <title>Acidipila sp. 4G-K13, an acidobacterium isolated from forest soil.</title>
        <authorList>
            <person name="Gao Z.-H."/>
            <person name="Qiu L.-H."/>
        </authorList>
    </citation>
    <scope>NUCLEOTIDE SEQUENCE [LARGE SCALE GENOMIC DNA]</scope>
    <source>
        <strain evidence="3 4">4G-K13</strain>
    </source>
</reference>
<feature type="chain" id="PRO_5016721099" description="IPT/TIG domain-containing protein" evidence="1">
    <location>
        <begin position="28"/>
        <end position="220"/>
    </location>
</feature>
<protein>
    <recommendedName>
        <fullName evidence="2">IPT/TIG domain-containing protein</fullName>
    </recommendedName>
</protein>
<feature type="domain" description="IPT/TIG" evidence="2">
    <location>
        <begin position="139"/>
        <end position="212"/>
    </location>
</feature>
<dbReference type="OrthoDB" id="97798at2"/>
<comment type="caution">
    <text evidence="3">The sequence shown here is derived from an EMBL/GenBank/DDBJ whole genome shotgun (WGS) entry which is preliminary data.</text>
</comment>
<dbReference type="Gene3D" id="2.60.40.10">
    <property type="entry name" value="Immunoglobulins"/>
    <property type="match status" value="1"/>
</dbReference>